<organism evidence="1">
    <name type="scientific">marine sediment metagenome</name>
    <dbReference type="NCBI Taxonomy" id="412755"/>
    <lineage>
        <taxon>unclassified sequences</taxon>
        <taxon>metagenomes</taxon>
        <taxon>ecological metagenomes</taxon>
    </lineage>
</organism>
<dbReference type="EMBL" id="BARU01010134">
    <property type="protein sequence ID" value="GAH45298.1"/>
    <property type="molecule type" value="Genomic_DNA"/>
</dbReference>
<sequence>MVSKENIIIIDKDKVPPGRLVGTYTFLRDMGKTLEKDKAIQLTAKDAAEAKKVQNRWRAYYKGVAHSRKEELPSGKITVYLWKES</sequence>
<protein>
    <submittedName>
        <fullName evidence="1">Uncharacterized protein</fullName>
    </submittedName>
</protein>
<comment type="caution">
    <text evidence="1">The sequence shown here is derived from an EMBL/GenBank/DDBJ whole genome shotgun (WGS) entry which is preliminary data.</text>
</comment>
<proteinExistence type="predicted"/>
<dbReference type="AlphaFoldDB" id="X1HIZ6"/>
<accession>X1HIZ6</accession>
<evidence type="ECO:0000313" key="1">
    <source>
        <dbReference type="EMBL" id="GAH45298.1"/>
    </source>
</evidence>
<name>X1HIZ6_9ZZZZ</name>
<gene>
    <name evidence="1" type="ORF">S03H2_19404</name>
</gene>
<reference evidence="1" key="1">
    <citation type="journal article" date="2014" name="Front. Microbiol.">
        <title>High frequency of phylogenetically diverse reductive dehalogenase-homologous genes in deep subseafloor sedimentary metagenomes.</title>
        <authorList>
            <person name="Kawai M."/>
            <person name="Futagami T."/>
            <person name="Toyoda A."/>
            <person name="Takaki Y."/>
            <person name="Nishi S."/>
            <person name="Hori S."/>
            <person name="Arai W."/>
            <person name="Tsubouchi T."/>
            <person name="Morono Y."/>
            <person name="Uchiyama I."/>
            <person name="Ito T."/>
            <person name="Fujiyama A."/>
            <person name="Inagaki F."/>
            <person name="Takami H."/>
        </authorList>
    </citation>
    <scope>NUCLEOTIDE SEQUENCE</scope>
    <source>
        <strain evidence="1">Expedition CK06-06</strain>
    </source>
</reference>